<accession>A0A9P6U6X5</accession>
<dbReference type="SUPFAM" id="SSF51905">
    <property type="entry name" value="FAD/NAD(P)-binding domain"/>
    <property type="match status" value="1"/>
</dbReference>
<dbReference type="PANTHER" id="PTHR47356">
    <property type="entry name" value="FAD-DEPENDENT MONOOXYGENASE ASQG-RELATED"/>
    <property type="match status" value="1"/>
</dbReference>
<evidence type="ECO:0000256" key="5">
    <source>
        <dbReference type="SAM" id="Phobius"/>
    </source>
</evidence>
<dbReference type="InterPro" id="IPR002938">
    <property type="entry name" value="FAD-bd"/>
</dbReference>
<evidence type="ECO:0000256" key="4">
    <source>
        <dbReference type="ARBA" id="ARBA00023002"/>
    </source>
</evidence>
<evidence type="ECO:0000313" key="7">
    <source>
        <dbReference type="EMBL" id="KAG0262152.1"/>
    </source>
</evidence>
<evidence type="ECO:0000256" key="3">
    <source>
        <dbReference type="ARBA" id="ARBA00022827"/>
    </source>
</evidence>
<dbReference type="EMBL" id="JAAAJA010000105">
    <property type="protein sequence ID" value="KAG0262152.1"/>
    <property type="molecule type" value="Genomic_DNA"/>
</dbReference>
<dbReference type="PRINTS" id="PR00420">
    <property type="entry name" value="RNGMNOXGNASE"/>
</dbReference>
<keyword evidence="2" id="KW-0285">Flavoprotein</keyword>
<comment type="caution">
    <text evidence="7">The sequence shown here is derived from an EMBL/GenBank/DDBJ whole genome shotgun (WGS) entry which is preliminary data.</text>
</comment>
<keyword evidence="5" id="KW-0472">Membrane</keyword>
<dbReference type="InterPro" id="IPR036188">
    <property type="entry name" value="FAD/NAD-bd_sf"/>
</dbReference>
<dbReference type="GO" id="GO:0071949">
    <property type="term" value="F:FAD binding"/>
    <property type="evidence" value="ECO:0007669"/>
    <property type="project" value="InterPro"/>
</dbReference>
<evidence type="ECO:0000256" key="2">
    <source>
        <dbReference type="ARBA" id="ARBA00022630"/>
    </source>
</evidence>
<keyword evidence="5" id="KW-0812">Transmembrane</keyword>
<gene>
    <name evidence="7" type="ORF">BG011_000272</name>
</gene>
<dbReference type="OrthoDB" id="655030at2759"/>
<evidence type="ECO:0000256" key="1">
    <source>
        <dbReference type="ARBA" id="ARBA00007992"/>
    </source>
</evidence>
<dbReference type="Proteomes" id="UP000726737">
    <property type="component" value="Unassembled WGS sequence"/>
</dbReference>
<keyword evidence="3" id="KW-0274">FAD</keyword>
<name>A0A9P6U6X5_9FUNG</name>
<feature type="transmembrane region" description="Helical" evidence="5">
    <location>
        <begin position="12"/>
        <end position="30"/>
    </location>
</feature>
<dbReference type="AlphaFoldDB" id="A0A9P6U6X5"/>
<protein>
    <recommendedName>
        <fullName evidence="6">FAD-binding domain-containing protein</fullName>
    </recommendedName>
</protein>
<feature type="domain" description="FAD-binding" evidence="6">
    <location>
        <begin position="13"/>
        <end position="180"/>
    </location>
</feature>
<keyword evidence="4" id="KW-0560">Oxidoreductase</keyword>
<evidence type="ECO:0000259" key="6">
    <source>
        <dbReference type="Pfam" id="PF01494"/>
    </source>
</evidence>
<reference evidence="7" key="1">
    <citation type="journal article" date="2020" name="Fungal Divers.">
        <title>Resolving the Mortierellaceae phylogeny through synthesis of multi-gene phylogenetics and phylogenomics.</title>
        <authorList>
            <person name="Vandepol N."/>
            <person name="Liber J."/>
            <person name="Desiro A."/>
            <person name="Na H."/>
            <person name="Kennedy M."/>
            <person name="Barry K."/>
            <person name="Grigoriev I.V."/>
            <person name="Miller A.N."/>
            <person name="O'Donnell K."/>
            <person name="Stajich J.E."/>
            <person name="Bonito G."/>
        </authorList>
    </citation>
    <scope>NUCLEOTIDE SEQUENCE</scope>
    <source>
        <strain evidence="7">KOD948</strain>
    </source>
</reference>
<comment type="similarity">
    <text evidence="1">Belongs to the paxM FAD-dependent monooxygenase family.</text>
</comment>
<organism evidence="7 8">
    <name type="scientific">Mortierella polycephala</name>
    <dbReference type="NCBI Taxonomy" id="41804"/>
    <lineage>
        <taxon>Eukaryota</taxon>
        <taxon>Fungi</taxon>
        <taxon>Fungi incertae sedis</taxon>
        <taxon>Mucoromycota</taxon>
        <taxon>Mortierellomycotina</taxon>
        <taxon>Mortierellomycetes</taxon>
        <taxon>Mortierellales</taxon>
        <taxon>Mortierellaceae</taxon>
        <taxon>Mortierella</taxon>
    </lineage>
</organism>
<proteinExistence type="inferred from homology"/>
<dbReference type="Pfam" id="PF01494">
    <property type="entry name" value="FAD_binding_3"/>
    <property type="match status" value="1"/>
</dbReference>
<evidence type="ECO:0000313" key="8">
    <source>
        <dbReference type="Proteomes" id="UP000726737"/>
    </source>
</evidence>
<dbReference type="PANTHER" id="PTHR47356:SF2">
    <property type="entry name" value="FAD-BINDING DOMAIN-CONTAINING PROTEIN-RELATED"/>
    <property type="match status" value="1"/>
</dbReference>
<dbReference type="GO" id="GO:0004497">
    <property type="term" value="F:monooxygenase activity"/>
    <property type="evidence" value="ECO:0007669"/>
    <property type="project" value="InterPro"/>
</dbReference>
<keyword evidence="8" id="KW-1185">Reference proteome</keyword>
<dbReference type="InterPro" id="IPR050562">
    <property type="entry name" value="FAD_mOase_fung"/>
</dbReference>
<dbReference type="Gene3D" id="3.50.50.60">
    <property type="entry name" value="FAD/NAD(P)-binding domain"/>
    <property type="match status" value="1"/>
</dbReference>
<sequence>MSSNNQSDNKAPKVLIVGAGLGGLMLGAILERASIEYCIFERAVCVKPLGSALVLGPNILPVFEQLGLLEEIIKIASPVPSSDVYNIEMKKLGSITMKDIKKITGFDNIIFARPRLYELMLRQIPKHKILMNKKVLKAQETDEQVVIHCSDNTIYQGDILIGADGTYSSVRQNMYKVLEEKGLLPKSDMENLTIGHTCMVGVAEPKDPSKYPQLQEEVAQLATVVGEERLFWSVSNCPDNQMCWMLFYQFKSSTESREKQFRNSEWGPEANESMIKQFYDLSCPFGGTMGELIDDTPKDLISKVFVEEKMFHTWFYGRSVLLGDGAINAMQDAVILGNCLYDIVDATPKNIKAAFQDYYDQRYEHAKYMVNSSSLITKATLGQNWLEKAFRYALFNVIPEWVQQMSYAKMAEYRPQITFLPFAVNRGTGRVAPQKPSKRYTEEQAKMKGIAI</sequence>
<keyword evidence="5" id="KW-1133">Transmembrane helix</keyword>